<feature type="compositionally biased region" description="Low complexity" evidence="1">
    <location>
        <begin position="247"/>
        <end position="258"/>
    </location>
</feature>
<keyword evidence="3" id="KW-1185">Reference proteome</keyword>
<sequence length="634" mass="66331">MMPTPPPEDGTGVRRFVRACGVTSPPPQLPDAAITTRDGYWHPVYPISANGDGSGLRSHSTDWCVLRPPLPRCSPLDAALGPRERLLRLDAPNVLALTAAPFHTPQPVCTPAAAAAGARPSSHTSPLSLEAQTSGESSLTTEHTATMAPLNSPTDSAVFYTETKAPLESATPVNRSNSTVQWIKDGLDEVPRNGSPTPGLLTRTASFSLPAAPLPLASSLTTIITAPLLPDAVLHRTPERRSPAHVSAEASSRASSASTPRNSTTVASEGDNVCCCILPVLPSPPSDALLPLYGTDARQAAAATSVMEAVQRPNKGRGRRPPGPQCFFLSGAVDGGGRGVHTSTSDVSAPHLPPFPTTRSSAAVLLPSMLSTDPPPASTRASFLRPRVAGSNASNNSSIHEPPRKAVLVNIMTTSTTTTLPAALSSEGTDFILSAVSNPGLSVSHPITNRRASSTGETSGSSLALQPRVLSMRWFRGSETSLDAPSLLSPMDVRLSSDAPSPHKSGSSLHTIEERSAAGLPLELQHLPAMAFAARASSSSRTLGASHAHAEKEQSVTSIVKALSHMEWAAQPQPGLREDTSFYKQSLIDVAHKMANLPSPPLPTAAELLVKEQPVSLKAPQGKSPREDDRNARA</sequence>
<dbReference type="RefSeq" id="XP_015654196.1">
    <property type="nucleotide sequence ID" value="XM_015807247.1"/>
</dbReference>
<name>A0A0M9FTP1_LEPPY</name>
<feature type="region of interest" description="Disordered" evidence="1">
    <location>
        <begin position="600"/>
        <end position="634"/>
    </location>
</feature>
<accession>A0A0M9FTP1</accession>
<dbReference type="GeneID" id="26908577"/>
<evidence type="ECO:0000313" key="3">
    <source>
        <dbReference type="Proteomes" id="UP000037923"/>
    </source>
</evidence>
<dbReference type="Proteomes" id="UP000037923">
    <property type="component" value="Unassembled WGS sequence"/>
</dbReference>
<feature type="region of interest" description="Disordered" evidence="1">
    <location>
        <begin position="238"/>
        <end position="267"/>
    </location>
</feature>
<reference evidence="2 3" key="1">
    <citation type="submission" date="2015-07" db="EMBL/GenBank/DDBJ databases">
        <title>High-quality genome of monoxenous trypanosomatid Leptomonas pyrrhocoris.</title>
        <authorList>
            <person name="Flegontov P."/>
            <person name="Butenko A."/>
            <person name="Firsov S."/>
            <person name="Vlcek C."/>
            <person name="Logacheva M.D."/>
            <person name="Field M."/>
            <person name="Filatov D."/>
            <person name="Flegontova O."/>
            <person name="Gerasimov E."/>
            <person name="Jackson A.P."/>
            <person name="Kelly S."/>
            <person name="Opperdoes F."/>
            <person name="O'Reilly A."/>
            <person name="Votypka J."/>
            <person name="Yurchenko V."/>
            <person name="Lukes J."/>
        </authorList>
    </citation>
    <scope>NUCLEOTIDE SEQUENCE [LARGE SCALE GENOMIC DNA]</scope>
    <source>
        <strain evidence="2">H10</strain>
    </source>
</reference>
<comment type="caution">
    <text evidence="2">The sequence shown here is derived from an EMBL/GenBank/DDBJ whole genome shotgun (WGS) entry which is preliminary data.</text>
</comment>
<evidence type="ECO:0000313" key="2">
    <source>
        <dbReference type="EMBL" id="KPA75757.1"/>
    </source>
</evidence>
<evidence type="ECO:0000256" key="1">
    <source>
        <dbReference type="SAM" id="MobiDB-lite"/>
    </source>
</evidence>
<dbReference type="VEuPathDB" id="TriTrypDB:LpyrH10_23_0770"/>
<dbReference type="EMBL" id="LGTL01000023">
    <property type="protein sequence ID" value="KPA75757.1"/>
    <property type="molecule type" value="Genomic_DNA"/>
</dbReference>
<feature type="region of interest" description="Disordered" evidence="1">
    <location>
        <begin position="111"/>
        <end position="153"/>
    </location>
</feature>
<feature type="compositionally biased region" description="Polar residues" evidence="1">
    <location>
        <begin position="121"/>
        <end position="153"/>
    </location>
</feature>
<protein>
    <submittedName>
        <fullName evidence="2">Uncharacterized protein</fullName>
    </submittedName>
</protein>
<dbReference type="AlphaFoldDB" id="A0A0M9FTP1"/>
<organism evidence="2 3">
    <name type="scientific">Leptomonas pyrrhocoris</name>
    <name type="common">Firebug parasite</name>
    <dbReference type="NCBI Taxonomy" id="157538"/>
    <lineage>
        <taxon>Eukaryota</taxon>
        <taxon>Discoba</taxon>
        <taxon>Euglenozoa</taxon>
        <taxon>Kinetoplastea</taxon>
        <taxon>Metakinetoplastina</taxon>
        <taxon>Trypanosomatida</taxon>
        <taxon>Trypanosomatidae</taxon>
        <taxon>Leishmaniinae</taxon>
        <taxon>Leptomonas</taxon>
    </lineage>
</organism>
<feature type="compositionally biased region" description="Basic and acidic residues" evidence="1">
    <location>
        <begin position="624"/>
        <end position="634"/>
    </location>
</feature>
<gene>
    <name evidence="2" type="ORF">ABB37_08292</name>
</gene>
<proteinExistence type="predicted"/>